<comment type="similarity">
    <text evidence="2 17">Belongs to the complex I subunit 2 family.</text>
</comment>
<dbReference type="PANTHER" id="PTHR46552">
    <property type="entry name" value="NADH-UBIQUINONE OXIDOREDUCTASE CHAIN 2"/>
    <property type="match status" value="1"/>
</dbReference>
<evidence type="ECO:0000256" key="9">
    <source>
        <dbReference type="ARBA" id="ARBA00022967"/>
    </source>
</evidence>
<dbReference type="InterPro" id="IPR001750">
    <property type="entry name" value="ND/Mrp_TM"/>
</dbReference>
<reference evidence="19" key="1">
    <citation type="submission" date="2024-01" db="EMBL/GenBank/DDBJ databases">
        <authorList>
            <person name="Shin J.-S."/>
            <person name="Song C.-U."/>
            <person name="Choi H."/>
            <person name="Kwon K.-K."/>
            <person name="Eyun S.-i."/>
            <person name="Choi K.-S."/>
        </authorList>
    </citation>
    <scope>NUCLEOTIDE SEQUENCE</scope>
</reference>
<keyword evidence="13 17" id="KW-0830">Ubiquinone</keyword>
<evidence type="ECO:0000256" key="8">
    <source>
        <dbReference type="ARBA" id="ARBA00022792"/>
    </source>
</evidence>
<keyword evidence="6 17" id="KW-0679">Respiratory chain</keyword>
<dbReference type="InterPro" id="IPR050175">
    <property type="entry name" value="Complex_I_Subunit_2"/>
</dbReference>
<evidence type="ECO:0000256" key="12">
    <source>
        <dbReference type="ARBA" id="ARBA00023027"/>
    </source>
</evidence>
<evidence type="ECO:0000256" key="4">
    <source>
        <dbReference type="ARBA" id="ARBA00021008"/>
    </source>
</evidence>
<evidence type="ECO:0000256" key="7">
    <source>
        <dbReference type="ARBA" id="ARBA00022692"/>
    </source>
</evidence>
<sequence length="339" mass="38202">MVRLLMVNSCSVLFWGVFLSGICLSVGSMSWLGVWVGMEVSLLGIYGIFCGNFSQNEILASLKYLMIQVLSASMILMGFLFRDWSLGIGILGEFMMMMGVIMKVGIFPFYYWVMPVMSGLSWQSSWIFCTLQKVIPLMVFCVVLEFFVLLSDLCAVMSVMVSGFEGIRQMSMRGIFAYSSIGQSGWLLLLCSHGDSLSLIWFSTIYSFVLMTVFWSLLKNDPYNYKYMASDLSESIFFKGYNVLVVFSLAGIPPLLGFIPKILVLCEVGLSLGIFTLVLLWAVLASVWFYSSFLFSWSVSSSKSFLYLKKMSFFSSLKSGSFFLFFFMNLGGGLLYFLI</sequence>
<dbReference type="InterPro" id="IPR003917">
    <property type="entry name" value="NADH_UbQ_OxRdtase_chain2"/>
</dbReference>
<evidence type="ECO:0000256" key="3">
    <source>
        <dbReference type="ARBA" id="ARBA00012944"/>
    </source>
</evidence>
<keyword evidence="8 17" id="KW-0999">Mitochondrion inner membrane</keyword>
<evidence type="ECO:0000256" key="16">
    <source>
        <dbReference type="ARBA" id="ARBA00049551"/>
    </source>
</evidence>
<proteinExistence type="inferred from homology"/>
<evidence type="ECO:0000256" key="17">
    <source>
        <dbReference type="RuleBase" id="RU003403"/>
    </source>
</evidence>
<feature type="domain" description="NADH:quinone oxidoreductase/Mrp antiporter transmembrane" evidence="18">
    <location>
        <begin position="28"/>
        <end position="280"/>
    </location>
</feature>
<evidence type="ECO:0000256" key="6">
    <source>
        <dbReference type="ARBA" id="ARBA00022660"/>
    </source>
</evidence>
<evidence type="ECO:0000256" key="13">
    <source>
        <dbReference type="ARBA" id="ARBA00023075"/>
    </source>
</evidence>
<feature type="transmembrane region" description="Helical" evidence="17">
    <location>
        <begin position="12"/>
        <end position="38"/>
    </location>
</feature>
<dbReference type="GO" id="GO:0008137">
    <property type="term" value="F:NADH dehydrogenase (ubiquinone) activity"/>
    <property type="evidence" value="ECO:0007669"/>
    <property type="project" value="UniProtKB-EC"/>
</dbReference>
<evidence type="ECO:0000256" key="14">
    <source>
        <dbReference type="ARBA" id="ARBA00023128"/>
    </source>
</evidence>
<feature type="transmembrane region" description="Helical" evidence="17">
    <location>
        <begin position="175"/>
        <end position="193"/>
    </location>
</feature>
<evidence type="ECO:0000256" key="1">
    <source>
        <dbReference type="ARBA" id="ARBA00004448"/>
    </source>
</evidence>
<evidence type="ECO:0000256" key="2">
    <source>
        <dbReference type="ARBA" id="ARBA00007012"/>
    </source>
</evidence>
<evidence type="ECO:0000256" key="10">
    <source>
        <dbReference type="ARBA" id="ARBA00022982"/>
    </source>
</evidence>
<feature type="transmembrane region" description="Helical" evidence="17">
    <location>
        <begin position="320"/>
        <end position="338"/>
    </location>
</feature>
<feature type="transmembrane region" description="Helical" evidence="17">
    <location>
        <begin position="272"/>
        <end position="299"/>
    </location>
</feature>
<keyword evidence="12 17" id="KW-0520">NAD</keyword>
<protein>
    <recommendedName>
        <fullName evidence="4 17">NADH-ubiquinone oxidoreductase chain 2</fullName>
        <ecNumber evidence="3 17">7.1.1.2</ecNumber>
    </recommendedName>
</protein>
<dbReference type="PRINTS" id="PR01436">
    <property type="entry name" value="NADHDHGNASE2"/>
</dbReference>
<evidence type="ECO:0000313" key="19">
    <source>
        <dbReference type="EMBL" id="XDJ13615.1"/>
    </source>
</evidence>
<keyword evidence="7 17" id="KW-0812">Transmembrane</keyword>
<accession>A0AB39CC69</accession>
<organism evidence="19">
    <name type="scientific">Thyasira tokunagai</name>
    <dbReference type="NCBI Taxonomy" id="3055801"/>
    <lineage>
        <taxon>Eukaryota</taxon>
        <taxon>Metazoa</taxon>
        <taxon>Spiralia</taxon>
        <taxon>Lophotrochozoa</taxon>
        <taxon>Mollusca</taxon>
        <taxon>Bivalvia</taxon>
        <taxon>Autobranchia</taxon>
        <taxon>Heteroconchia</taxon>
        <taxon>Euheterodonta</taxon>
        <taxon>Imparidentia</taxon>
        <taxon>Lucinida</taxon>
        <taxon>Thyasiroidea</taxon>
        <taxon>Thyasiridae</taxon>
        <taxon>Thyasira</taxon>
    </lineage>
</organism>
<name>A0AB39CC69_9BIVA</name>
<keyword evidence="15 17" id="KW-0472">Membrane</keyword>
<dbReference type="AlphaFoldDB" id="A0AB39CC69"/>
<dbReference type="Pfam" id="PF00361">
    <property type="entry name" value="Proton_antipo_M"/>
    <property type="match status" value="1"/>
</dbReference>
<comment type="subcellular location">
    <subcellularLocation>
        <location evidence="1 17">Mitochondrion inner membrane</location>
        <topology evidence="1 17">Multi-pass membrane protein</topology>
    </subcellularLocation>
</comment>
<dbReference type="PANTHER" id="PTHR46552:SF1">
    <property type="entry name" value="NADH-UBIQUINONE OXIDOREDUCTASE CHAIN 2"/>
    <property type="match status" value="1"/>
</dbReference>
<comment type="function">
    <text evidence="17">Core subunit of the mitochondrial membrane respiratory chain NADH dehydrogenase (Complex I) which catalyzes electron transfer from NADH through the respiratory chain, using ubiquinone as an electron acceptor. Essential for the catalytic activity and assembly of complex I.</text>
</comment>
<dbReference type="EMBL" id="PP187731">
    <property type="protein sequence ID" value="XDJ13615.1"/>
    <property type="molecule type" value="Genomic_DNA"/>
</dbReference>
<keyword evidence="10 17" id="KW-0249">Electron transport</keyword>
<feature type="transmembrane region" description="Helical" evidence="17">
    <location>
        <begin position="134"/>
        <end position="163"/>
    </location>
</feature>
<evidence type="ECO:0000256" key="11">
    <source>
        <dbReference type="ARBA" id="ARBA00022989"/>
    </source>
</evidence>
<feature type="transmembrane region" description="Helical" evidence="17">
    <location>
        <begin position="239"/>
        <end position="260"/>
    </location>
</feature>
<keyword evidence="5" id="KW-0813">Transport</keyword>
<evidence type="ECO:0000256" key="15">
    <source>
        <dbReference type="ARBA" id="ARBA00023136"/>
    </source>
</evidence>
<feature type="transmembrane region" description="Helical" evidence="17">
    <location>
        <begin position="58"/>
        <end position="82"/>
    </location>
</feature>
<comment type="catalytic activity">
    <reaction evidence="16 17">
        <text>a ubiquinone + NADH + 5 H(+)(in) = a ubiquinol + NAD(+) + 4 H(+)(out)</text>
        <dbReference type="Rhea" id="RHEA:29091"/>
        <dbReference type="Rhea" id="RHEA-COMP:9565"/>
        <dbReference type="Rhea" id="RHEA-COMP:9566"/>
        <dbReference type="ChEBI" id="CHEBI:15378"/>
        <dbReference type="ChEBI" id="CHEBI:16389"/>
        <dbReference type="ChEBI" id="CHEBI:17976"/>
        <dbReference type="ChEBI" id="CHEBI:57540"/>
        <dbReference type="ChEBI" id="CHEBI:57945"/>
        <dbReference type="EC" id="7.1.1.2"/>
    </reaction>
</comment>
<geneLocation type="mitochondrion" evidence="19"/>
<dbReference type="GO" id="GO:0006120">
    <property type="term" value="P:mitochondrial electron transport, NADH to ubiquinone"/>
    <property type="evidence" value="ECO:0007669"/>
    <property type="project" value="InterPro"/>
</dbReference>
<evidence type="ECO:0000256" key="5">
    <source>
        <dbReference type="ARBA" id="ARBA00022448"/>
    </source>
</evidence>
<evidence type="ECO:0000259" key="18">
    <source>
        <dbReference type="Pfam" id="PF00361"/>
    </source>
</evidence>
<dbReference type="GO" id="GO:0005743">
    <property type="term" value="C:mitochondrial inner membrane"/>
    <property type="evidence" value="ECO:0007669"/>
    <property type="project" value="UniProtKB-SubCell"/>
</dbReference>
<keyword evidence="14 17" id="KW-0496">Mitochondrion</keyword>
<keyword evidence="11 17" id="KW-1133">Transmembrane helix</keyword>
<feature type="transmembrane region" description="Helical" evidence="17">
    <location>
        <begin position="94"/>
        <end position="114"/>
    </location>
</feature>
<keyword evidence="9 17" id="KW-1278">Translocase</keyword>
<feature type="transmembrane region" description="Helical" evidence="17">
    <location>
        <begin position="199"/>
        <end position="218"/>
    </location>
</feature>
<dbReference type="EC" id="7.1.1.2" evidence="3 17"/>
<gene>
    <name evidence="19" type="primary">ND2</name>
</gene>